<dbReference type="PROSITE" id="PS52016">
    <property type="entry name" value="TONB_DEPENDENT_REC_3"/>
    <property type="match status" value="1"/>
</dbReference>
<evidence type="ECO:0000256" key="9">
    <source>
        <dbReference type="RuleBase" id="RU003357"/>
    </source>
</evidence>
<dbReference type="SUPFAM" id="SSF49464">
    <property type="entry name" value="Carboxypeptidase regulatory domain-like"/>
    <property type="match status" value="1"/>
</dbReference>
<dbReference type="InterPro" id="IPR012910">
    <property type="entry name" value="Plug_dom"/>
</dbReference>
<keyword evidence="5 9" id="KW-0798">TonB box</keyword>
<feature type="compositionally biased region" description="Polar residues" evidence="10">
    <location>
        <begin position="117"/>
        <end position="135"/>
    </location>
</feature>
<name>A0A840TXU1_9BACT</name>
<dbReference type="FunFam" id="2.170.130.10:FF:000008">
    <property type="entry name" value="SusC/RagA family TonB-linked outer membrane protein"/>
    <property type="match status" value="1"/>
</dbReference>
<dbReference type="InterPro" id="IPR036942">
    <property type="entry name" value="Beta-barrel_TonB_sf"/>
</dbReference>
<dbReference type="InterPro" id="IPR008969">
    <property type="entry name" value="CarboxyPept-like_regulatory"/>
</dbReference>
<dbReference type="InterPro" id="IPR037066">
    <property type="entry name" value="Plug_dom_sf"/>
</dbReference>
<dbReference type="Gene3D" id="2.40.170.20">
    <property type="entry name" value="TonB-dependent receptor, beta-barrel domain"/>
    <property type="match status" value="1"/>
</dbReference>
<comment type="caution">
    <text evidence="13">The sequence shown here is derived from an EMBL/GenBank/DDBJ whole genome shotgun (WGS) entry which is preliminary data.</text>
</comment>
<dbReference type="InterPro" id="IPR039426">
    <property type="entry name" value="TonB-dep_rcpt-like"/>
</dbReference>
<protein>
    <submittedName>
        <fullName evidence="13">TonB-linked SusC/RagA family outer membrane protein</fullName>
    </submittedName>
</protein>
<keyword evidence="6 8" id="KW-0472">Membrane</keyword>
<evidence type="ECO:0000256" key="6">
    <source>
        <dbReference type="ARBA" id="ARBA00023136"/>
    </source>
</evidence>
<dbReference type="InterPro" id="IPR023996">
    <property type="entry name" value="TonB-dep_OMP_SusC/RagA"/>
</dbReference>
<keyword evidence="3 8" id="KW-1134">Transmembrane beta strand</keyword>
<evidence type="ECO:0000256" key="8">
    <source>
        <dbReference type="PROSITE-ProRule" id="PRU01360"/>
    </source>
</evidence>
<accession>A0A840TXU1</accession>
<keyword evidence="4 8" id="KW-0812">Transmembrane</keyword>
<evidence type="ECO:0000313" key="14">
    <source>
        <dbReference type="Proteomes" id="UP000557307"/>
    </source>
</evidence>
<feature type="domain" description="TonB-dependent receptor plug" evidence="12">
    <location>
        <begin position="257"/>
        <end position="365"/>
    </location>
</feature>
<keyword evidence="14" id="KW-1185">Reference proteome</keyword>
<keyword evidence="2 8" id="KW-0813">Transport</keyword>
<comment type="similarity">
    <text evidence="8 9">Belongs to the TonB-dependent receptor family.</text>
</comment>
<organism evidence="13 14">
    <name type="scientific">Rhabdobacter roseus</name>
    <dbReference type="NCBI Taxonomy" id="1655419"/>
    <lineage>
        <taxon>Bacteria</taxon>
        <taxon>Pseudomonadati</taxon>
        <taxon>Bacteroidota</taxon>
        <taxon>Cytophagia</taxon>
        <taxon>Cytophagales</taxon>
        <taxon>Cytophagaceae</taxon>
        <taxon>Rhabdobacter</taxon>
    </lineage>
</organism>
<dbReference type="Gene3D" id="2.170.130.10">
    <property type="entry name" value="TonB-dependent receptor, plug domain"/>
    <property type="match status" value="1"/>
</dbReference>
<evidence type="ECO:0000256" key="10">
    <source>
        <dbReference type="SAM" id="MobiDB-lite"/>
    </source>
</evidence>
<dbReference type="Pfam" id="PF00593">
    <property type="entry name" value="TonB_dep_Rec_b-barrel"/>
    <property type="match status" value="1"/>
</dbReference>
<evidence type="ECO:0000313" key="13">
    <source>
        <dbReference type="EMBL" id="MBB5286422.1"/>
    </source>
</evidence>
<dbReference type="InterPro" id="IPR023997">
    <property type="entry name" value="TonB-dep_OMP_SusC/RagA_CS"/>
</dbReference>
<feature type="region of interest" description="Disordered" evidence="10">
    <location>
        <begin position="115"/>
        <end position="142"/>
    </location>
</feature>
<evidence type="ECO:0000256" key="1">
    <source>
        <dbReference type="ARBA" id="ARBA00004571"/>
    </source>
</evidence>
<proteinExistence type="inferred from homology"/>
<dbReference type="RefSeq" id="WP_246440649.1">
    <property type="nucleotide sequence ID" value="NZ_JACHGF010000009.1"/>
</dbReference>
<dbReference type="SUPFAM" id="SSF56935">
    <property type="entry name" value="Porins"/>
    <property type="match status" value="1"/>
</dbReference>
<dbReference type="GO" id="GO:0009279">
    <property type="term" value="C:cell outer membrane"/>
    <property type="evidence" value="ECO:0007669"/>
    <property type="project" value="UniProtKB-SubCell"/>
</dbReference>
<dbReference type="Pfam" id="PF07715">
    <property type="entry name" value="Plug"/>
    <property type="match status" value="1"/>
</dbReference>
<evidence type="ECO:0000256" key="4">
    <source>
        <dbReference type="ARBA" id="ARBA00022692"/>
    </source>
</evidence>
<comment type="subcellular location">
    <subcellularLocation>
        <location evidence="1 8">Cell outer membrane</location>
        <topology evidence="1 8">Multi-pass membrane protein</topology>
    </subcellularLocation>
</comment>
<sequence length="1136" mass="124137">MKKRIPLILFLAPLLGGHGFQELHAQTILAYQPPQVENRAVQESANSLINLLKKLETIHKVSFVYQRELLENKTISTSINENDKPEAILARVLPPMNLRYKKLKGGGYAILARKATTPGTSAESKPASTTTTQVPRENVPAGTSGETALVSPLPPSLAPSQPVEITVQGRVVDAENGEGLPGVSITLKGTTRGTNTDVSGNYSLSVPDEQAVLVFSFVGYQAREEVVGTRTTLNVTLRTDSRALEEVVVVGYGTVRKSDLTGSVAQVKSREINAFPAANPLQALSGRAAGVQVTQNSGAPGAPVSVRIRGTNSVQGSNEPLYVVDGFPIAGSNPTILNNADIESVEVLKDASATAIYGSRGANGVVIITTRQGKAGITRVDFETSYSVQTLRKRMDLMNAQEYARFYNIQAANDNLSPYFTQQQIDGFGEGFDWQDLVFRRAPMKTTSLNVNGGNEKTQFSVSGSFFGQDGIIVGSDYNRYSLRTNINHKMGEKFSVNLSSTLSRLNTDRRDNAGGSRGNSMISAALSAPPTLTPFNEDGSYRVLATAYPFVATDLINPINFINEQTNQIRANRILTNAALLFNPIPELTIKISGGIENADDRTDEYTTRNYFNSPGRASISTSQVMSLLNENTISYQKTFQETHSISAVAGFTYQDFTTTFLSATGNGFLSDITETANLGSATTPGIPSSGYSKAVLLSYLARVNYGYQDKYLLTASLRRDGSSRYSEGNKWGLFPSAAVAWRVSNEEFLRNSTLISELKFRASWGLTGSQAISPYSTLNQLSAGRTVFNDALFTTFAPGTTLPGNLKWETTEQIDVGIDLGIFRNRVLFTADYYIKNTRDLLNTVRLPSSLGFTTTIQNVGAVQNKGLELGLDGRIFTGAFEWDLNANISFNRNKVVTLYGGDDILGGTVNVVVVNDVANILREGQPIGRFWGYQEDGYTDQGRIRFRDLDGDGAITQNDKTYIGDPNPNFIYGINSRMSFKNFDLTLFIQGTQGNDIFNVSSITNTIDYGFGLNMPREVLYNHWSPSNPDAKYPLISRNTATRLSDRFVEDGSYLRLRNIQLAYNLPTEKLGINWLRSLQVYASGQNLLTFTKYSWWDPEVNSRGGANSTVQGIDHNSYPTAKAVTAGLRVGF</sequence>
<dbReference type="NCBIfam" id="TIGR04057">
    <property type="entry name" value="SusC_RagA_signa"/>
    <property type="match status" value="1"/>
</dbReference>
<dbReference type="InterPro" id="IPR000531">
    <property type="entry name" value="Beta-barrel_TonB"/>
</dbReference>
<gene>
    <name evidence="13" type="ORF">HNQ92_004582</name>
</gene>
<evidence type="ECO:0000259" key="11">
    <source>
        <dbReference type="Pfam" id="PF00593"/>
    </source>
</evidence>
<dbReference type="Gene3D" id="2.60.40.1120">
    <property type="entry name" value="Carboxypeptidase-like, regulatory domain"/>
    <property type="match status" value="1"/>
</dbReference>
<feature type="domain" description="TonB-dependent receptor-like beta-barrel" evidence="11">
    <location>
        <begin position="546"/>
        <end position="953"/>
    </location>
</feature>
<dbReference type="NCBIfam" id="TIGR04056">
    <property type="entry name" value="OMP_RagA_SusC"/>
    <property type="match status" value="1"/>
</dbReference>
<evidence type="ECO:0000256" key="2">
    <source>
        <dbReference type="ARBA" id="ARBA00022448"/>
    </source>
</evidence>
<evidence type="ECO:0000259" key="12">
    <source>
        <dbReference type="Pfam" id="PF07715"/>
    </source>
</evidence>
<evidence type="ECO:0000256" key="7">
    <source>
        <dbReference type="ARBA" id="ARBA00023237"/>
    </source>
</evidence>
<dbReference type="AlphaFoldDB" id="A0A840TXU1"/>
<keyword evidence="7 8" id="KW-0998">Cell outer membrane</keyword>
<evidence type="ECO:0000256" key="3">
    <source>
        <dbReference type="ARBA" id="ARBA00022452"/>
    </source>
</evidence>
<dbReference type="Pfam" id="PF13715">
    <property type="entry name" value="CarbopepD_reg_2"/>
    <property type="match status" value="1"/>
</dbReference>
<dbReference type="Proteomes" id="UP000557307">
    <property type="component" value="Unassembled WGS sequence"/>
</dbReference>
<evidence type="ECO:0000256" key="5">
    <source>
        <dbReference type="ARBA" id="ARBA00023077"/>
    </source>
</evidence>
<dbReference type="EMBL" id="JACHGF010000009">
    <property type="protein sequence ID" value="MBB5286422.1"/>
    <property type="molecule type" value="Genomic_DNA"/>
</dbReference>
<reference evidence="13 14" key="1">
    <citation type="submission" date="2020-08" db="EMBL/GenBank/DDBJ databases">
        <title>Genomic Encyclopedia of Type Strains, Phase IV (KMG-IV): sequencing the most valuable type-strain genomes for metagenomic binning, comparative biology and taxonomic classification.</title>
        <authorList>
            <person name="Goeker M."/>
        </authorList>
    </citation>
    <scope>NUCLEOTIDE SEQUENCE [LARGE SCALE GENOMIC DNA]</scope>
    <source>
        <strain evidence="13 14">DSM 105074</strain>
    </source>
</reference>